<organism evidence="1 2">
    <name type="scientific">Violaceomyces palustris</name>
    <dbReference type="NCBI Taxonomy" id="1673888"/>
    <lineage>
        <taxon>Eukaryota</taxon>
        <taxon>Fungi</taxon>
        <taxon>Dikarya</taxon>
        <taxon>Basidiomycota</taxon>
        <taxon>Ustilaginomycotina</taxon>
        <taxon>Ustilaginomycetes</taxon>
        <taxon>Violaceomycetales</taxon>
        <taxon>Violaceomycetaceae</taxon>
        <taxon>Violaceomyces</taxon>
    </lineage>
</organism>
<proteinExistence type="predicted"/>
<gene>
    <name evidence="1" type="ORF">IE53DRAFT_346193</name>
</gene>
<protein>
    <submittedName>
        <fullName evidence="1">Uncharacterized protein</fullName>
    </submittedName>
</protein>
<accession>A0ACD0NTU0</accession>
<dbReference type="EMBL" id="KZ820079">
    <property type="protein sequence ID" value="PWN49228.1"/>
    <property type="molecule type" value="Genomic_DNA"/>
</dbReference>
<reference evidence="1 2" key="1">
    <citation type="journal article" date="2018" name="Mol. Biol. Evol.">
        <title>Broad Genomic Sampling Reveals a Smut Pathogenic Ancestry of the Fungal Clade Ustilaginomycotina.</title>
        <authorList>
            <person name="Kijpornyongpan T."/>
            <person name="Mondo S.J."/>
            <person name="Barry K."/>
            <person name="Sandor L."/>
            <person name="Lee J."/>
            <person name="Lipzen A."/>
            <person name="Pangilinan J."/>
            <person name="LaButti K."/>
            <person name="Hainaut M."/>
            <person name="Henrissat B."/>
            <person name="Grigoriev I.V."/>
            <person name="Spatafora J.W."/>
            <person name="Aime M.C."/>
        </authorList>
    </citation>
    <scope>NUCLEOTIDE SEQUENCE [LARGE SCALE GENOMIC DNA]</scope>
    <source>
        <strain evidence="1 2">SA 807</strain>
    </source>
</reference>
<dbReference type="Proteomes" id="UP000245626">
    <property type="component" value="Unassembled WGS sequence"/>
</dbReference>
<evidence type="ECO:0000313" key="1">
    <source>
        <dbReference type="EMBL" id="PWN49228.1"/>
    </source>
</evidence>
<evidence type="ECO:0000313" key="2">
    <source>
        <dbReference type="Proteomes" id="UP000245626"/>
    </source>
</evidence>
<sequence>MYDFVSHVLRRYFEATGWNEQNSYLNLTSSSSAILDFPIPQGISLSISSAPSIPFFTTYKLRALPSLTGSLGYIYASTDPEQPPLDIGNSSKDVRIKQLIERFRLFENPRHPTAKDEVWLNGRRVDTRDYLIYGSMHLPTSRMDALFTTRLSSTWQLIMTAVSTPPRYPISILPSSISASSLAGGSGATTSSSSSVEKSSDLTTNNASASSSSPSSGGAGPPGSTNLQIILQNDTGRWFTEYCYSADDALWGFRVLHNFGTPSSATPTAGGGLTWTTKSEARIDEINPSGEESVAGGGLRGRFSAGAELFFSAVEKSAGLSTGIRFTTLPDPPAAPAPSSGSGTTVNASSNVVSSSNTTTHVSTTTTSPSQPPMTITATLNPMMGHLSTAYAAKMSRDLVASSRFDFNVYSYESQLSMGVEYWLRSGGVRGVGETNLASLLTTPPPSTDSKTYSLREVDRPRAPQEEVGVEGKTESEPPPVPPTPPAETLRGVIKAKVSTNADVSLLWEGRMNNCLVSFGVKADFNPTSSSATRTSRPSSSAYSIQPLKSVGLEVLYFSTANEKVSRA</sequence>
<name>A0ACD0NTU0_9BASI</name>
<keyword evidence="2" id="KW-1185">Reference proteome</keyword>